<dbReference type="Proteomes" id="UP000185753">
    <property type="component" value="Unassembled WGS sequence"/>
</dbReference>
<keyword evidence="3" id="KW-1185">Reference proteome</keyword>
<organism evidence="2 3">
    <name type="scientific">Acinetobacter gandensis</name>
    <dbReference type="NCBI Taxonomy" id="1443941"/>
    <lineage>
        <taxon>Bacteria</taxon>
        <taxon>Pseudomonadati</taxon>
        <taxon>Pseudomonadota</taxon>
        <taxon>Gammaproteobacteria</taxon>
        <taxon>Moraxellales</taxon>
        <taxon>Moraxellaceae</taxon>
        <taxon>Acinetobacter</taxon>
    </lineage>
</organism>
<dbReference type="EMBL" id="LZDS01000003">
    <property type="protein sequence ID" value="OBX29804.1"/>
    <property type="molecule type" value="Genomic_DNA"/>
</dbReference>
<sequence>MNIVNLSALELGRQIACKKITSVETVQFYIDRNQTFKHLDCISELFEIEALQQAQHLDELLQQGTRLSPFHGVPILLKDNLDVAGHITHAGTVYLDQKAQANCELVDQLKNLGFVILGKTKMTELAFGLSGQNPMQGTPKNPWAEQQYAPGGSSSGSAVAVACGLSPLAFGGDTGGSIRTPAALNGIFGFKPSAHKIADTGAVPLSKTLDTLGPFARFADDISALVNVLMDVNVEAASSENVIYALDESAFPYPLEPEVLTLWREGLKRIESLGIEIKNWQPPTHFNFHDLSDRTSDIIAYESYLYHGDTAEDSETQMWELVRQRVLRGKSISQEKYESLIAERTEFQQSFKASLNGQCLLFPVSPFLAAVSNTKDTEFSHVGEYTRPFNYLDAPSYAFPIAQSESGLPMGIQLVSYQANDVDVMHIVQKIANGLNIRSILPPICQD</sequence>
<dbReference type="InterPro" id="IPR020556">
    <property type="entry name" value="Amidase_CS"/>
</dbReference>
<dbReference type="InterPro" id="IPR036928">
    <property type="entry name" value="AS_sf"/>
</dbReference>
<dbReference type="AlphaFoldDB" id="A0A1A7RE53"/>
<name>A0A1A7RE53_9GAMM</name>
<dbReference type="PANTHER" id="PTHR11895:SF176">
    <property type="entry name" value="AMIDASE AMID-RELATED"/>
    <property type="match status" value="1"/>
</dbReference>
<dbReference type="Pfam" id="PF01425">
    <property type="entry name" value="Amidase"/>
    <property type="match status" value="1"/>
</dbReference>
<evidence type="ECO:0000313" key="2">
    <source>
        <dbReference type="EMBL" id="OBX29804.1"/>
    </source>
</evidence>
<accession>A0A1A7RE53</accession>
<dbReference type="PANTHER" id="PTHR11895">
    <property type="entry name" value="TRANSAMIDASE"/>
    <property type="match status" value="1"/>
</dbReference>
<comment type="caution">
    <text evidence="2">The sequence shown here is derived from an EMBL/GenBank/DDBJ whole genome shotgun (WGS) entry which is preliminary data.</text>
</comment>
<dbReference type="InterPro" id="IPR023631">
    <property type="entry name" value="Amidase_dom"/>
</dbReference>
<dbReference type="PROSITE" id="PS00571">
    <property type="entry name" value="AMIDASES"/>
    <property type="match status" value="1"/>
</dbReference>
<evidence type="ECO:0000259" key="1">
    <source>
        <dbReference type="Pfam" id="PF01425"/>
    </source>
</evidence>
<dbReference type="OrthoDB" id="8872210at2"/>
<dbReference type="RefSeq" id="WP_067762174.1">
    <property type="nucleotide sequence ID" value="NZ_JBLZYA010000007.1"/>
</dbReference>
<dbReference type="SUPFAM" id="SSF75304">
    <property type="entry name" value="Amidase signature (AS) enzymes"/>
    <property type="match status" value="1"/>
</dbReference>
<protein>
    <recommendedName>
        <fullName evidence="1">Amidase domain-containing protein</fullName>
    </recommendedName>
</protein>
<dbReference type="Gene3D" id="3.90.1300.10">
    <property type="entry name" value="Amidase signature (AS) domain"/>
    <property type="match status" value="1"/>
</dbReference>
<proteinExistence type="predicted"/>
<gene>
    <name evidence="2" type="ORF">A9J31_11885</name>
</gene>
<reference evidence="3" key="1">
    <citation type="submission" date="2016-06" db="EMBL/GenBank/DDBJ databases">
        <authorList>
            <person name="Radolfova-Krizova L."/>
            <person name="Nemec A."/>
        </authorList>
    </citation>
    <scope>NUCLEOTIDE SEQUENCE [LARGE SCALE GENOMIC DNA]</scope>
    <source>
        <strain evidence="3">ANC 4275</strain>
    </source>
</reference>
<feature type="domain" description="Amidase" evidence="1">
    <location>
        <begin position="24"/>
        <end position="423"/>
    </location>
</feature>
<dbReference type="STRING" id="1443941.A9J31_11885"/>
<evidence type="ECO:0000313" key="3">
    <source>
        <dbReference type="Proteomes" id="UP000185753"/>
    </source>
</evidence>
<dbReference type="GO" id="GO:0003824">
    <property type="term" value="F:catalytic activity"/>
    <property type="evidence" value="ECO:0007669"/>
    <property type="project" value="InterPro"/>
</dbReference>
<dbReference type="InterPro" id="IPR000120">
    <property type="entry name" value="Amidase"/>
</dbReference>